<name>A0ABY9CGQ8_VITVI</name>
<evidence type="ECO:0000256" key="1">
    <source>
        <dbReference type="SAM" id="MobiDB-lite"/>
    </source>
</evidence>
<dbReference type="EMBL" id="CP126656">
    <property type="protein sequence ID" value="WJZ94575.1"/>
    <property type="molecule type" value="Genomic_DNA"/>
</dbReference>
<organism evidence="2 3">
    <name type="scientific">Vitis vinifera</name>
    <name type="common">Grape</name>
    <dbReference type="NCBI Taxonomy" id="29760"/>
    <lineage>
        <taxon>Eukaryota</taxon>
        <taxon>Viridiplantae</taxon>
        <taxon>Streptophyta</taxon>
        <taxon>Embryophyta</taxon>
        <taxon>Tracheophyta</taxon>
        <taxon>Spermatophyta</taxon>
        <taxon>Magnoliopsida</taxon>
        <taxon>eudicotyledons</taxon>
        <taxon>Gunneridae</taxon>
        <taxon>Pentapetalae</taxon>
        <taxon>rosids</taxon>
        <taxon>Vitales</taxon>
        <taxon>Vitaceae</taxon>
        <taxon>Viteae</taxon>
        <taxon>Vitis</taxon>
    </lineage>
</organism>
<proteinExistence type="predicted"/>
<protein>
    <submittedName>
        <fullName evidence="2">Uncharacterized protein</fullName>
    </submittedName>
</protein>
<sequence>MAPSMGRRVAAEAIVETELASDEPNGEESAEILFALISAQWLAASTASSNEVVPEPSICLPYPSKPELSRR</sequence>
<evidence type="ECO:0000313" key="2">
    <source>
        <dbReference type="EMBL" id="WJZ94575.1"/>
    </source>
</evidence>
<keyword evidence="3" id="KW-1185">Reference proteome</keyword>
<accession>A0ABY9CGQ8</accession>
<dbReference type="Proteomes" id="UP001227230">
    <property type="component" value="Chromosome 9"/>
</dbReference>
<gene>
    <name evidence="2" type="ORF">VitviT2T_013418</name>
</gene>
<reference evidence="2 3" key="1">
    <citation type="journal article" date="2023" name="Hortic Res">
        <title>The complete reference genome for grapevine (Vitis vinifera L.) genetics and breeding.</title>
        <authorList>
            <person name="Shi X."/>
            <person name="Cao S."/>
            <person name="Wang X."/>
            <person name="Huang S."/>
            <person name="Wang Y."/>
            <person name="Liu Z."/>
            <person name="Liu W."/>
            <person name="Leng X."/>
            <person name="Peng Y."/>
            <person name="Wang N."/>
            <person name="Wang Y."/>
            <person name="Ma Z."/>
            <person name="Xu X."/>
            <person name="Zhang F."/>
            <person name="Xue H."/>
            <person name="Zhong H."/>
            <person name="Wang Y."/>
            <person name="Zhang K."/>
            <person name="Velt A."/>
            <person name="Avia K."/>
            <person name="Holtgrawe D."/>
            <person name="Grimplet J."/>
            <person name="Matus J.T."/>
            <person name="Ware D."/>
            <person name="Wu X."/>
            <person name="Wang H."/>
            <person name="Liu C."/>
            <person name="Fang Y."/>
            <person name="Rustenholz C."/>
            <person name="Cheng Z."/>
            <person name="Xiao H."/>
            <person name="Zhou Y."/>
        </authorList>
    </citation>
    <scope>NUCLEOTIDE SEQUENCE [LARGE SCALE GENOMIC DNA]</scope>
    <source>
        <strain evidence="3">cv. Pinot noir / PN40024</strain>
        <tissue evidence="2">Leaf</tissue>
    </source>
</reference>
<feature type="region of interest" description="Disordered" evidence="1">
    <location>
        <begin position="48"/>
        <end position="71"/>
    </location>
</feature>
<evidence type="ECO:0000313" key="3">
    <source>
        <dbReference type="Proteomes" id="UP001227230"/>
    </source>
</evidence>